<evidence type="ECO:0008006" key="12">
    <source>
        <dbReference type="Google" id="ProtNLM"/>
    </source>
</evidence>
<accession>A0A1Y1ZYI7</accession>
<evidence type="ECO:0000256" key="6">
    <source>
        <dbReference type="PROSITE-ProRule" id="PRU00176"/>
    </source>
</evidence>
<dbReference type="SMART" id="SM00271">
    <property type="entry name" value="DnaJ"/>
    <property type="match status" value="1"/>
</dbReference>
<evidence type="ECO:0000313" key="10">
    <source>
        <dbReference type="EMBL" id="ORY15319.1"/>
    </source>
</evidence>
<evidence type="ECO:0000313" key="11">
    <source>
        <dbReference type="Proteomes" id="UP000193144"/>
    </source>
</evidence>
<dbReference type="GO" id="GO:0005681">
    <property type="term" value="C:spliceosomal complex"/>
    <property type="evidence" value="ECO:0007669"/>
    <property type="project" value="TreeGrafter"/>
</dbReference>
<dbReference type="PRINTS" id="PR00625">
    <property type="entry name" value="JDOMAIN"/>
</dbReference>
<evidence type="ECO:0000256" key="3">
    <source>
        <dbReference type="ARBA" id="ARBA00022490"/>
    </source>
</evidence>
<feature type="domain" description="RRM" evidence="9">
    <location>
        <begin position="188"/>
        <end position="284"/>
    </location>
</feature>
<dbReference type="CDD" id="cd06257">
    <property type="entry name" value="DnaJ"/>
    <property type="match status" value="1"/>
</dbReference>
<dbReference type="PANTHER" id="PTHR44313">
    <property type="entry name" value="DNAJ HOMOLOG SUBFAMILY C MEMBER 17"/>
    <property type="match status" value="1"/>
</dbReference>
<dbReference type="EMBL" id="MCFA01000026">
    <property type="protein sequence ID" value="ORY15319.1"/>
    <property type="molecule type" value="Genomic_DNA"/>
</dbReference>
<keyword evidence="11" id="KW-1185">Reference proteome</keyword>
<dbReference type="InterPro" id="IPR000504">
    <property type="entry name" value="RRM_dom"/>
</dbReference>
<dbReference type="STRING" id="1231657.A0A1Y1ZYI7"/>
<keyword evidence="3" id="KW-0963">Cytoplasm</keyword>
<evidence type="ECO:0000259" key="8">
    <source>
        <dbReference type="PROSITE" id="PS50076"/>
    </source>
</evidence>
<dbReference type="GO" id="GO:0003723">
    <property type="term" value="F:RNA binding"/>
    <property type="evidence" value="ECO:0007669"/>
    <property type="project" value="UniProtKB-UniRule"/>
</dbReference>
<dbReference type="AlphaFoldDB" id="A0A1Y1ZYI7"/>
<dbReference type="OrthoDB" id="376357at2759"/>
<dbReference type="PROSITE" id="PS50076">
    <property type="entry name" value="DNAJ_2"/>
    <property type="match status" value="1"/>
</dbReference>
<comment type="subcellular location">
    <subcellularLocation>
        <location evidence="2">Cytoplasm</location>
    </subcellularLocation>
    <subcellularLocation>
        <location evidence="1">Nucleus</location>
    </subcellularLocation>
</comment>
<dbReference type="InterPro" id="IPR052094">
    <property type="entry name" value="Pre-mRNA-splicing_ERAD"/>
</dbReference>
<dbReference type="PROSITE" id="PS50102">
    <property type="entry name" value="RRM"/>
    <property type="match status" value="1"/>
</dbReference>
<evidence type="ECO:0000256" key="4">
    <source>
        <dbReference type="ARBA" id="ARBA00023186"/>
    </source>
</evidence>
<evidence type="ECO:0000256" key="2">
    <source>
        <dbReference type="ARBA" id="ARBA00004496"/>
    </source>
</evidence>
<keyword evidence="5" id="KW-0539">Nucleus</keyword>
<evidence type="ECO:0000256" key="7">
    <source>
        <dbReference type="SAM" id="MobiDB-lite"/>
    </source>
</evidence>
<dbReference type="SUPFAM" id="SSF46565">
    <property type="entry name" value="Chaperone J-domain"/>
    <property type="match status" value="1"/>
</dbReference>
<keyword evidence="4" id="KW-0143">Chaperone</keyword>
<dbReference type="Gene3D" id="1.10.287.110">
    <property type="entry name" value="DnaJ domain"/>
    <property type="match status" value="1"/>
</dbReference>
<dbReference type="InterPro" id="IPR001623">
    <property type="entry name" value="DnaJ_domain"/>
</dbReference>
<organism evidence="10 11">
    <name type="scientific">Clohesyomyces aquaticus</name>
    <dbReference type="NCBI Taxonomy" id="1231657"/>
    <lineage>
        <taxon>Eukaryota</taxon>
        <taxon>Fungi</taxon>
        <taxon>Dikarya</taxon>
        <taxon>Ascomycota</taxon>
        <taxon>Pezizomycotina</taxon>
        <taxon>Dothideomycetes</taxon>
        <taxon>Pleosporomycetidae</taxon>
        <taxon>Pleosporales</taxon>
        <taxon>Lindgomycetaceae</taxon>
        <taxon>Clohesyomyces</taxon>
    </lineage>
</organism>
<dbReference type="InterPro" id="IPR036869">
    <property type="entry name" value="J_dom_sf"/>
</dbReference>
<name>A0A1Y1ZYI7_9PLEO</name>
<proteinExistence type="predicted"/>
<sequence>MAEMDKDLLEVAQKTTDDFYELLGVGYDATESELRKAYRKTSLKYHPDKNPDDKALADKFILIGIARDILIDAKLKAEYDRARLRRKEKVLQDELFDGKRRKMKEDLERREREGVSMKRKRAEDMTAAERREQEIQRLAEDGKRRRKEQQEKMERQRQEEEASFMEPSPEAEVKPTGSAPGQVAEIDRTIRVRFLREGAAAMWDKEKLSQMFCKFGKVDSVVMGKDKKVKVDGERHRKVRASVFIVYTRLDHANEAVEDGKTHYPSVESVEWAGKEPEIKSPMNGEFSAPSTPKTTPNKSFRASFTGGLGKGFVSTPGTPSFSFSPGTPSLEEVTMIRLKQAEKRRLEEQIRQKEAAEEATA</sequence>
<dbReference type="Gene3D" id="3.30.70.330">
    <property type="match status" value="1"/>
</dbReference>
<feature type="compositionally biased region" description="Polar residues" evidence="7">
    <location>
        <begin position="289"/>
        <end position="298"/>
    </location>
</feature>
<feature type="region of interest" description="Disordered" evidence="7">
    <location>
        <begin position="278"/>
        <end position="298"/>
    </location>
</feature>
<feature type="region of interest" description="Disordered" evidence="7">
    <location>
        <begin position="105"/>
        <end position="184"/>
    </location>
</feature>
<dbReference type="PANTHER" id="PTHR44313:SF1">
    <property type="entry name" value="DNAJ HOMOLOG SUBFAMILY C MEMBER 17"/>
    <property type="match status" value="1"/>
</dbReference>
<dbReference type="InterPro" id="IPR012677">
    <property type="entry name" value="Nucleotide-bd_a/b_plait_sf"/>
</dbReference>
<reference evidence="10 11" key="1">
    <citation type="submission" date="2016-07" db="EMBL/GenBank/DDBJ databases">
        <title>Pervasive Adenine N6-methylation of Active Genes in Fungi.</title>
        <authorList>
            <consortium name="DOE Joint Genome Institute"/>
            <person name="Mondo S.J."/>
            <person name="Dannebaum R.O."/>
            <person name="Kuo R.C."/>
            <person name="Labutti K."/>
            <person name="Haridas S."/>
            <person name="Kuo A."/>
            <person name="Salamov A."/>
            <person name="Ahrendt S.R."/>
            <person name="Lipzen A."/>
            <person name="Sullivan W."/>
            <person name="Andreopoulos W.B."/>
            <person name="Clum A."/>
            <person name="Lindquist E."/>
            <person name="Daum C."/>
            <person name="Ramamoorthy G.K."/>
            <person name="Gryganskyi A."/>
            <person name="Culley D."/>
            <person name="Magnuson J.K."/>
            <person name="James T.Y."/>
            <person name="O'Malley M.A."/>
            <person name="Stajich J.E."/>
            <person name="Spatafora J.W."/>
            <person name="Visel A."/>
            <person name="Grigoriev I.V."/>
        </authorList>
    </citation>
    <scope>NUCLEOTIDE SEQUENCE [LARGE SCALE GENOMIC DNA]</scope>
    <source>
        <strain evidence="10 11">CBS 115471</strain>
    </source>
</reference>
<dbReference type="SUPFAM" id="SSF54928">
    <property type="entry name" value="RNA-binding domain, RBD"/>
    <property type="match status" value="1"/>
</dbReference>
<comment type="caution">
    <text evidence="10">The sequence shown here is derived from an EMBL/GenBank/DDBJ whole genome shotgun (WGS) entry which is preliminary data.</text>
</comment>
<dbReference type="InterPro" id="IPR035979">
    <property type="entry name" value="RBD_domain_sf"/>
</dbReference>
<dbReference type="GO" id="GO:0005737">
    <property type="term" value="C:cytoplasm"/>
    <property type="evidence" value="ECO:0007669"/>
    <property type="project" value="UniProtKB-SubCell"/>
</dbReference>
<gene>
    <name evidence="10" type="ORF">BCR34DRAFT_478143</name>
</gene>
<keyword evidence="6" id="KW-0694">RNA-binding</keyword>
<protein>
    <recommendedName>
        <fullName evidence="12">J domain-containing protein</fullName>
    </recommendedName>
</protein>
<dbReference type="Proteomes" id="UP000193144">
    <property type="component" value="Unassembled WGS sequence"/>
</dbReference>
<evidence type="ECO:0000256" key="5">
    <source>
        <dbReference type="ARBA" id="ARBA00023242"/>
    </source>
</evidence>
<evidence type="ECO:0000259" key="9">
    <source>
        <dbReference type="PROSITE" id="PS50102"/>
    </source>
</evidence>
<dbReference type="Pfam" id="PF00226">
    <property type="entry name" value="DnaJ"/>
    <property type="match status" value="1"/>
</dbReference>
<dbReference type="GO" id="GO:0000390">
    <property type="term" value="P:spliceosomal complex disassembly"/>
    <property type="evidence" value="ECO:0007669"/>
    <property type="project" value="TreeGrafter"/>
</dbReference>
<feature type="compositionally biased region" description="Basic and acidic residues" evidence="7">
    <location>
        <begin position="105"/>
        <end position="160"/>
    </location>
</feature>
<feature type="domain" description="J" evidence="8">
    <location>
        <begin position="18"/>
        <end position="83"/>
    </location>
</feature>
<evidence type="ECO:0000256" key="1">
    <source>
        <dbReference type="ARBA" id="ARBA00004123"/>
    </source>
</evidence>